<evidence type="ECO:0000313" key="3">
    <source>
        <dbReference type="EMBL" id="MCJ2377681.1"/>
    </source>
</evidence>
<dbReference type="EMBL" id="JAJNNZ010000009">
    <property type="protein sequence ID" value="MCJ2377681.1"/>
    <property type="molecule type" value="Genomic_DNA"/>
</dbReference>
<protein>
    <submittedName>
        <fullName evidence="3">Glycosyltransferase family 4 protein</fullName>
    </submittedName>
</protein>
<name>A0A9X2AWV6_9VIBR</name>
<dbReference type="RefSeq" id="WP_244357903.1">
    <property type="nucleotide sequence ID" value="NZ_JAJNNZ010000009.1"/>
</dbReference>
<dbReference type="Proteomes" id="UP001139488">
    <property type="component" value="Unassembled WGS sequence"/>
</dbReference>
<reference evidence="3" key="1">
    <citation type="submission" date="2021-11" db="EMBL/GenBank/DDBJ databases">
        <title>Vibrio ZSDE26 sp. nov. and Vibrio ZSDZ34 sp. nov., isolated from coastal seawater in Qingdao.</title>
        <authorList>
            <person name="Zhang P."/>
        </authorList>
    </citation>
    <scope>NUCLEOTIDE SEQUENCE</scope>
    <source>
        <strain evidence="3">ZSDZ34</strain>
    </source>
</reference>
<dbReference type="SUPFAM" id="SSF53756">
    <property type="entry name" value="UDP-Glycosyltransferase/glycogen phosphorylase"/>
    <property type="match status" value="1"/>
</dbReference>
<feature type="domain" description="Glycosyltransferase subfamily 4-like N-terminal" evidence="2">
    <location>
        <begin position="16"/>
        <end position="186"/>
    </location>
</feature>
<dbReference type="AlphaFoldDB" id="A0A9X2AWV6"/>
<dbReference type="Gene3D" id="3.40.50.2000">
    <property type="entry name" value="Glycogen Phosphorylase B"/>
    <property type="match status" value="2"/>
</dbReference>
<dbReference type="Pfam" id="PF00534">
    <property type="entry name" value="Glycos_transf_1"/>
    <property type="match status" value="1"/>
</dbReference>
<accession>A0A9X2AWV6</accession>
<sequence length="392" mass="44410">MKKVAFITPTYPVLSETFIRTEVECIQSCGHDVCVLTFEREHMDIEANYDIAEIGTSIPWHYLYSFSPVGVRQAFAFVSSQTSLPKRSLFYYGLQLALQMRQRKVEHVHAHFGQHTAAHAIVASKLLGISCSFVGHGHDVYEYCFDMVSKISFSDFVVAVCQDMKNDFKRMYPGNIKLLHCGVKTETFPLASKTTSEELRLVFVGRLVETKGVHYLLEALHSLKHQFLFTLDIIGDGEQKVQLEQQMEQLGLSSRVRFLGVRPHHWVIENLQHYDCLVAPFCFSETGCVDTGPLVLKEAMAAATPVITTNIMGCKEIVTENSGFLVDEKDTQQLASAIRKFAKLETWERSIMGNVARLRVQHSFDAYRQAKQLSRWIEKAHSKPPVQTKIAG</sequence>
<dbReference type="InterPro" id="IPR001296">
    <property type="entry name" value="Glyco_trans_1"/>
</dbReference>
<evidence type="ECO:0000313" key="4">
    <source>
        <dbReference type="Proteomes" id="UP001139488"/>
    </source>
</evidence>
<dbReference type="GO" id="GO:0016757">
    <property type="term" value="F:glycosyltransferase activity"/>
    <property type="evidence" value="ECO:0007669"/>
    <property type="project" value="InterPro"/>
</dbReference>
<proteinExistence type="predicted"/>
<comment type="caution">
    <text evidence="3">The sequence shown here is derived from an EMBL/GenBank/DDBJ whole genome shotgun (WGS) entry which is preliminary data.</text>
</comment>
<keyword evidence="4" id="KW-1185">Reference proteome</keyword>
<evidence type="ECO:0000259" key="1">
    <source>
        <dbReference type="Pfam" id="PF00534"/>
    </source>
</evidence>
<dbReference type="Pfam" id="PF13439">
    <property type="entry name" value="Glyco_transf_4"/>
    <property type="match status" value="1"/>
</dbReference>
<evidence type="ECO:0000259" key="2">
    <source>
        <dbReference type="Pfam" id="PF13439"/>
    </source>
</evidence>
<dbReference type="InterPro" id="IPR050194">
    <property type="entry name" value="Glycosyltransferase_grp1"/>
</dbReference>
<organism evidence="3 4">
    <name type="scientific">Vibrio gelatinilyticus</name>
    <dbReference type="NCBI Taxonomy" id="2893468"/>
    <lineage>
        <taxon>Bacteria</taxon>
        <taxon>Pseudomonadati</taxon>
        <taxon>Pseudomonadota</taxon>
        <taxon>Gammaproteobacteria</taxon>
        <taxon>Vibrionales</taxon>
        <taxon>Vibrionaceae</taxon>
        <taxon>Vibrio</taxon>
    </lineage>
</organism>
<dbReference type="PANTHER" id="PTHR45947">
    <property type="entry name" value="SULFOQUINOVOSYL TRANSFERASE SQD2"/>
    <property type="match status" value="1"/>
</dbReference>
<dbReference type="PANTHER" id="PTHR45947:SF3">
    <property type="entry name" value="SULFOQUINOVOSYL TRANSFERASE SQD2"/>
    <property type="match status" value="1"/>
</dbReference>
<dbReference type="CDD" id="cd03801">
    <property type="entry name" value="GT4_PimA-like"/>
    <property type="match status" value="1"/>
</dbReference>
<gene>
    <name evidence="3" type="ORF">LNL84_12660</name>
</gene>
<feature type="domain" description="Glycosyl transferase family 1" evidence="1">
    <location>
        <begin position="196"/>
        <end position="354"/>
    </location>
</feature>
<dbReference type="InterPro" id="IPR028098">
    <property type="entry name" value="Glyco_trans_4-like_N"/>
</dbReference>